<dbReference type="EMBL" id="DTGT01000409">
    <property type="protein sequence ID" value="HGH62121.1"/>
    <property type="molecule type" value="Genomic_DNA"/>
</dbReference>
<dbReference type="InterPro" id="IPR034466">
    <property type="entry name" value="Methyltransferase_Class_B"/>
</dbReference>
<comment type="caution">
    <text evidence="7">The sequence shown here is derived from an EMBL/GenBank/DDBJ whole genome shotgun (WGS) entry which is preliminary data.</text>
</comment>
<dbReference type="Pfam" id="PF04055">
    <property type="entry name" value="Radical_SAM"/>
    <property type="match status" value="1"/>
</dbReference>
<evidence type="ECO:0000256" key="5">
    <source>
        <dbReference type="ARBA" id="ARBA00023014"/>
    </source>
</evidence>
<proteinExistence type="predicted"/>
<dbReference type="Gene3D" id="3.40.50.280">
    <property type="entry name" value="Cobalamin-binding domain"/>
    <property type="match status" value="1"/>
</dbReference>
<gene>
    <name evidence="7" type="ORF">ENV54_12580</name>
</gene>
<evidence type="ECO:0000256" key="2">
    <source>
        <dbReference type="ARBA" id="ARBA00022691"/>
    </source>
</evidence>
<dbReference type="GO" id="GO:0031419">
    <property type="term" value="F:cobalamin binding"/>
    <property type="evidence" value="ECO:0007669"/>
    <property type="project" value="InterPro"/>
</dbReference>
<dbReference type="SFLD" id="SFLDS00029">
    <property type="entry name" value="Radical_SAM"/>
    <property type="match status" value="1"/>
</dbReference>
<evidence type="ECO:0000256" key="3">
    <source>
        <dbReference type="ARBA" id="ARBA00022723"/>
    </source>
</evidence>
<dbReference type="Pfam" id="PF02310">
    <property type="entry name" value="B12-binding"/>
    <property type="match status" value="1"/>
</dbReference>
<keyword evidence="5" id="KW-0411">Iron-sulfur</keyword>
<dbReference type="PANTHER" id="PTHR43409">
    <property type="entry name" value="ANAEROBIC MAGNESIUM-PROTOPORPHYRIN IX MONOMETHYL ESTER CYCLASE-RELATED"/>
    <property type="match status" value="1"/>
</dbReference>
<protein>
    <submittedName>
        <fullName evidence="7">DUF4070 domain-containing protein</fullName>
    </submittedName>
</protein>
<dbReference type="PROSITE" id="PS51918">
    <property type="entry name" value="RADICAL_SAM"/>
    <property type="match status" value="1"/>
</dbReference>
<dbReference type="InterPro" id="IPR058240">
    <property type="entry name" value="rSAM_sf"/>
</dbReference>
<dbReference type="SUPFAM" id="SSF102114">
    <property type="entry name" value="Radical SAM enzymes"/>
    <property type="match status" value="1"/>
</dbReference>
<keyword evidence="3" id="KW-0479">Metal-binding</keyword>
<keyword evidence="2" id="KW-0949">S-adenosyl-L-methionine</keyword>
<dbReference type="SFLD" id="SFLDG01082">
    <property type="entry name" value="B12-binding_domain_containing"/>
    <property type="match status" value="1"/>
</dbReference>
<dbReference type="GO" id="GO:0003824">
    <property type="term" value="F:catalytic activity"/>
    <property type="evidence" value="ECO:0007669"/>
    <property type="project" value="InterPro"/>
</dbReference>
<reference evidence="7" key="1">
    <citation type="journal article" date="2020" name="mSystems">
        <title>Genome- and Community-Level Interaction Insights into Carbon Utilization and Element Cycling Functions of Hydrothermarchaeota in Hydrothermal Sediment.</title>
        <authorList>
            <person name="Zhou Z."/>
            <person name="Liu Y."/>
            <person name="Xu W."/>
            <person name="Pan J."/>
            <person name="Luo Z.H."/>
            <person name="Li M."/>
        </authorList>
    </citation>
    <scope>NUCLEOTIDE SEQUENCE [LARGE SCALE GENOMIC DNA]</scope>
    <source>
        <strain evidence="7">SpSt-769</strain>
    </source>
</reference>
<dbReference type="GO" id="GO:0046872">
    <property type="term" value="F:metal ion binding"/>
    <property type="evidence" value="ECO:0007669"/>
    <property type="project" value="UniProtKB-KW"/>
</dbReference>
<organism evidence="7">
    <name type="scientific">Desulfomonile tiedjei</name>
    <dbReference type="NCBI Taxonomy" id="2358"/>
    <lineage>
        <taxon>Bacteria</taxon>
        <taxon>Pseudomonadati</taxon>
        <taxon>Thermodesulfobacteriota</taxon>
        <taxon>Desulfomonilia</taxon>
        <taxon>Desulfomonilales</taxon>
        <taxon>Desulfomonilaceae</taxon>
        <taxon>Desulfomonile</taxon>
    </lineage>
</organism>
<dbReference type="GO" id="GO:0051536">
    <property type="term" value="F:iron-sulfur cluster binding"/>
    <property type="evidence" value="ECO:0007669"/>
    <property type="project" value="UniProtKB-KW"/>
</dbReference>
<dbReference type="CDD" id="cd01335">
    <property type="entry name" value="Radical_SAM"/>
    <property type="match status" value="1"/>
</dbReference>
<dbReference type="SMART" id="SM00729">
    <property type="entry name" value="Elp3"/>
    <property type="match status" value="1"/>
</dbReference>
<evidence type="ECO:0000256" key="1">
    <source>
        <dbReference type="ARBA" id="ARBA00001966"/>
    </source>
</evidence>
<dbReference type="SFLD" id="SFLDG01123">
    <property type="entry name" value="methyltransferase_(Class_B)"/>
    <property type="match status" value="1"/>
</dbReference>
<keyword evidence="4" id="KW-0408">Iron</keyword>
<evidence type="ECO:0000256" key="4">
    <source>
        <dbReference type="ARBA" id="ARBA00023004"/>
    </source>
</evidence>
<dbReference type="SFLD" id="SFLDF00303">
    <property type="entry name" value="hopanoid_C2-methyltransferase"/>
    <property type="match status" value="1"/>
</dbReference>
<dbReference type="InterPro" id="IPR025274">
    <property type="entry name" value="DUF4070"/>
</dbReference>
<dbReference type="Gene3D" id="3.80.30.20">
    <property type="entry name" value="tm_1862 like domain"/>
    <property type="match status" value="1"/>
</dbReference>
<dbReference type="InterPro" id="IPR006158">
    <property type="entry name" value="Cobalamin-bd"/>
</dbReference>
<dbReference type="GO" id="GO:0005829">
    <property type="term" value="C:cytosol"/>
    <property type="evidence" value="ECO:0007669"/>
    <property type="project" value="TreeGrafter"/>
</dbReference>
<feature type="domain" description="Radical SAM core" evidence="6">
    <location>
        <begin position="159"/>
        <end position="391"/>
    </location>
</feature>
<dbReference type="InterPro" id="IPR023404">
    <property type="entry name" value="rSAM_horseshoe"/>
</dbReference>
<comment type="cofactor">
    <cofactor evidence="1">
        <name>[4Fe-4S] cluster</name>
        <dbReference type="ChEBI" id="CHEBI:49883"/>
    </cofactor>
</comment>
<dbReference type="InterPro" id="IPR034530">
    <property type="entry name" value="HpnP-like"/>
</dbReference>
<evidence type="ECO:0000259" key="6">
    <source>
        <dbReference type="PROSITE" id="PS51918"/>
    </source>
</evidence>
<dbReference type="InterPro" id="IPR006638">
    <property type="entry name" value="Elp3/MiaA/NifB-like_rSAM"/>
</dbReference>
<dbReference type="PANTHER" id="PTHR43409:SF3">
    <property type="entry name" value="HYPOTHETICAL METHYLTRANSFERASE"/>
    <property type="match status" value="1"/>
</dbReference>
<dbReference type="AlphaFoldDB" id="A0A7C4AT98"/>
<dbReference type="Pfam" id="PF13282">
    <property type="entry name" value="DUF4070"/>
    <property type="match status" value="1"/>
</dbReference>
<accession>A0A7C4AT98</accession>
<name>A0A7C4AT98_9BACT</name>
<evidence type="ECO:0000313" key="7">
    <source>
        <dbReference type="EMBL" id="HGH62121.1"/>
    </source>
</evidence>
<dbReference type="InterPro" id="IPR007197">
    <property type="entry name" value="rSAM"/>
</dbReference>
<sequence>MRILLVYPTIPDTFWSFKYILRFIRKKAAHVPLGLLTVAGLLPREWELKLVDMNVEPLTDEMIAWADMVFVGAMVVQKQSVRETFARVKQMGKKIVAGGPLFSSTEETFDEVDHFVLNEAEITLPLFLKDLAQGSPQPVYRTDEKPDITKTPLPRWDLIDMSNYASMSVQYSRGCPFDCEFCDIVNLNGRKPRVKSNDQMIREFQALYDRGWRGRLFIVDDNFIGNKVKVKSLLKALRPWQEERKFPFSLYTEASVNLAQDEELMQLMTGAGFDSVFLGLETPAEECLLECGKHQNTSIDLLEAVKTIQRNGMEVMGGFIIGFDNDPPNIFERQIQFIQNSGVVKAMIGLLNAIPGTRLYQRLAAEGRLIQECTGDNCDGSLNFIPKMDIDMVRQGYQAVLNHIYSPKEYYDRVLAFLKEYKPARRRRFDPNDLMAFLKSILYLGILDKGKSKIYYWKLLIKAFLFHRDSFGEAVSSAIFGYHFRKLLRRDLECRPPNGFPPAQMKSC</sequence>
<dbReference type="InterPro" id="IPR051198">
    <property type="entry name" value="BchE-like"/>
</dbReference>